<keyword evidence="1" id="KW-0665">Pyrimidine biosynthesis</keyword>
<dbReference type="Gene3D" id="2.30.40.10">
    <property type="entry name" value="Urease, subunit C, domain 1"/>
    <property type="match status" value="1"/>
</dbReference>
<dbReference type="KEGG" id="scs:Sta7437_2262"/>
<dbReference type="Proteomes" id="UP000010473">
    <property type="component" value="Chromosome"/>
</dbReference>
<dbReference type="GO" id="GO:0004038">
    <property type="term" value="F:allantoinase activity"/>
    <property type="evidence" value="ECO:0007669"/>
    <property type="project" value="UniProtKB-EC"/>
</dbReference>
<dbReference type="InterPro" id="IPR024403">
    <property type="entry name" value="DHOase_cat"/>
</dbReference>
<evidence type="ECO:0000313" key="4">
    <source>
        <dbReference type="Proteomes" id="UP000010473"/>
    </source>
</evidence>
<dbReference type="SUPFAM" id="SSF51556">
    <property type="entry name" value="Metallo-dependent hydrolases"/>
    <property type="match status" value="1"/>
</dbReference>
<dbReference type="GO" id="GO:0006221">
    <property type="term" value="P:pyrimidine nucleotide biosynthetic process"/>
    <property type="evidence" value="ECO:0007669"/>
    <property type="project" value="UniProtKB-KW"/>
</dbReference>
<dbReference type="InterPro" id="IPR004722">
    <property type="entry name" value="DHOase"/>
</dbReference>
<dbReference type="NCBIfam" id="TIGR00857">
    <property type="entry name" value="pyrC_multi"/>
    <property type="match status" value="1"/>
</dbReference>
<dbReference type="GO" id="GO:0005737">
    <property type="term" value="C:cytoplasm"/>
    <property type="evidence" value="ECO:0007669"/>
    <property type="project" value="TreeGrafter"/>
</dbReference>
<dbReference type="CDD" id="cd01317">
    <property type="entry name" value="DHOase_IIa"/>
    <property type="match status" value="1"/>
</dbReference>
<protein>
    <submittedName>
        <fullName evidence="3">Dihydroorotase, multifunctional complex type</fullName>
        <ecNumber evidence="3">3.5.2.5</ecNumber>
    </submittedName>
</protein>
<dbReference type="Pfam" id="PF12890">
    <property type="entry name" value="DHOase"/>
    <property type="match status" value="1"/>
</dbReference>
<dbReference type="InterPro" id="IPR011059">
    <property type="entry name" value="Metal-dep_hydrolase_composite"/>
</dbReference>
<dbReference type="SUPFAM" id="SSF51338">
    <property type="entry name" value="Composite domain of metallo-dependent hydrolases"/>
    <property type="match status" value="1"/>
</dbReference>
<dbReference type="EMBL" id="CP003653">
    <property type="protein sequence ID" value="AFZ35806.1"/>
    <property type="molecule type" value="Genomic_DNA"/>
</dbReference>
<evidence type="ECO:0000259" key="2">
    <source>
        <dbReference type="Pfam" id="PF12890"/>
    </source>
</evidence>
<dbReference type="NCBIfam" id="NF005614">
    <property type="entry name" value="PRK07369.1"/>
    <property type="match status" value="1"/>
</dbReference>
<dbReference type="InterPro" id="IPR032466">
    <property type="entry name" value="Metal_Hydrolase"/>
</dbReference>
<dbReference type="PANTHER" id="PTHR43668:SF2">
    <property type="entry name" value="ALLANTOINASE"/>
    <property type="match status" value="1"/>
</dbReference>
<dbReference type="Gene3D" id="3.20.20.140">
    <property type="entry name" value="Metal-dependent hydrolases"/>
    <property type="match status" value="1"/>
</dbReference>
<organism evidence="3 4">
    <name type="scientific">Stanieria cyanosphaera (strain ATCC 29371 / PCC 7437)</name>
    <dbReference type="NCBI Taxonomy" id="111780"/>
    <lineage>
        <taxon>Bacteria</taxon>
        <taxon>Bacillati</taxon>
        <taxon>Cyanobacteriota</taxon>
        <taxon>Cyanophyceae</taxon>
        <taxon>Pleurocapsales</taxon>
        <taxon>Dermocarpellaceae</taxon>
        <taxon>Stanieria</taxon>
    </lineage>
</organism>
<evidence type="ECO:0000313" key="3">
    <source>
        <dbReference type="EMBL" id="AFZ35806.1"/>
    </source>
</evidence>
<dbReference type="GO" id="GO:0004151">
    <property type="term" value="F:dihydroorotase activity"/>
    <property type="evidence" value="ECO:0007669"/>
    <property type="project" value="InterPro"/>
</dbReference>
<proteinExistence type="predicted"/>
<dbReference type="GO" id="GO:0046872">
    <property type="term" value="F:metal ion binding"/>
    <property type="evidence" value="ECO:0007669"/>
    <property type="project" value="InterPro"/>
</dbReference>
<dbReference type="PATRIC" id="fig|111780.3.peg.2360"/>
<feature type="domain" description="Dihydroorotase catalytic" evidence="2">
    <location>
        <begin position="64"/>
        <end position="252"/>
    </location>
</feature>
<reference evidence="4" key="1">
    <citation type="journal article" date="2013" name="Proc. Natl. Acad. Sci. U.S.A.">
        <title>Improving the coverage of the cyanobacterial phylum using diversity-driven genome sequencing.</title>
        <authorList>
            <person name="Shih P.M."/>
            <person name="Wu D."/>
            <person name="Latifi A."/>
            <person name="Axen S.D."/>
            <person name="Fewer D.P."/>
            <person name="Talla E."/>
            <person name="Calteau A."/>
            <person name="Cai F."/>
            <person name="Tandeau de Marsac N."/>
            <person name="Rippka R."/>
            <person name="Herdman M."/>
            <person name="Sivonen K."/>
            <person name="Coursin T."/>
            <person name="Laurent T."/>
            <person name="Goodwin L."/>
            <person name="Nolan M."/>
            <person name="Davenport K.W."/>
            <person name="Han C.S."/>
            <person name="Rubin E.M."/>
            <person name="Eisen J.A."/>
            <person name="Woyke T."/>
            <person name="Gugger M."/>
            <person name="Kerfeld C.A."/>
        </authorList>
    </citation>
    <scope>NUCLEOTIDE SEQUENCE [LARGE SCALE GENOMIC DNA]</scope>
    <source>
        <strain evidence="4">ATCC 29371 / PCC 7437</strain>
    </source>
</reference>
<keyword evidence="4" id="KW-1185">Reference proteome</keyword>
<keyword evidence="3" id="KW-0378">Hydrolase</keyword>
<dbReference type="InterPro" id="IPR050138">
    <property type="entry name" value="DHOase/Allantoinase_Hydrolase"/>
</dbReference>
<name>K9XUQ0_STAC7</name>
<dbReference type="HOGENOM" id="CLU_015572_1_0_3"/>
<dbReference type="eggNOG" id="COG0044">
    <property type="taxonomic scope" value="Bacteria"/>
</dbReference>
<evidence type="ECO:0000256" key="1">
    <source>
        <dbReference type="ARBA" id="ARBA00022975"/>
    </source>
</evidence>
<dbReference type="OrthoDB" id="9765462at2"/>
<gene>
    <name evidence="3" type="ordered locus">Sta7437_2262</name>
</gene>
<dbReference type="EC" id="3.5.2.5" evidence="3"/>
<dbReference type="GO" id="GO:0006145">
    <property type="term" value="P:purine nucleobase catabolic process"/>
    <property type="evidence" value="ECO:0007669"/>
    <property type="project" value="TreeGrafter"/>
</dbReference>
<accession>K9XUQ0</accession>
<dbReference type="STRING" id="111780.Sta7437_2262"/>
<dbReference type="RefSeq" id="WP_015193474.1">
    <property type="nucleotide sequence ID" value="NC_019748.1"/>
</dbReference>
<dbReference type="PANTHER" id="PTHR43668">
    <property type="entry name" value="ALLANTOINASE"/>
    <property type="match status" value="1"/>
</dbReference>
<dbReference type="AlphaFoldDB" id="K9XUQ0"/>
<sequence length="432" mass="48103">MKSTNQLKDSDFSLLIQQVRVIDPIFFTERNADVLVVNGIIEAVEPHLTEIPQDIPIQNGQGLIFAPGLVDLYSHSGQPGYENRETLQSMASAAAAGGFTRMALLPNTVPPLDNLEMLTSMHQKIRLLKDESKPIPSLNFWGSMTLGNQGQQMVELAEIATKTIGLTDTYSLFNFSLLRQILEYLKPFNKVIAIAINSQEFEPNAVIREGIHSLRYGLLGNPVFSEAITIAALIEMIDEIGTPVHLMRISTERGVELIANAKQRGIPITASTTWMHLLFDSQDLVDYNPNLRLQPPLGNKQDVLALVEGVKQGIIDAIAIDHNSYTYEEKTLAFAKTPPGVIGLELALPLLWQKFVVSGIWSALELWQALSMRPLICLEQEPVSIKPGQKAEAILFDPQIKWTVNQDNLYSLGVNTPWWGQEISGRVIQFWN</sequence>